<reference evidence="2 3" key="1">
    <citation type="submission" date="2014-01" db="EMBL/GenBank/DDBJ databases">
        <title>Genome sequencing of Thermococcus guaymasensis.</title>
        <authorList>
            <person name="Zhang X."/>
            <person name="Alvare G."/>
            <person name="Fristensky B."/>
            <person name="Chen L."/>
            <person name="Suen T."/>
            <person name="Chen Q."/>
            <person name="Ma K."/>
        </authorList>
    </citation>
    <scope>NUCLEOTIDE SEQUENCE [LARGE SCALE GENOMIC DNA]</scope>
    <source>
        <strain evidence="2 3">DSM 11113</strain>
    </source>
</reference>
<dbReference type="RefSeq" id="WP_062371645.1">
    <property type="nucleotide sequence ID" value="NZ_CP007140.1"/>
</dbReference>
<proteinExistence type="inferred from homology"/>
<accession>A0A0X1KK93</accession>
<dbReference type="PATRIC" id="fig|1432656.3.peg.1074"/>
<dbReference type="GeneID" id="27135113"/>
<protein>
    <recommendedName>
        <fullName evidence="1">UPF0216 protein X802_05520</fullName>
    </recommendedName>
</protein>
<dbReference type="Proteomes" id="UP000062043">
    <property type="component" value="Chromosome"/>
</dbReference>
<evidence type="ECO:0000313" key="3">
    <source>
        <dbReference type="Proteomes" id="UP000062043"/>
    </source>
</evidence>
<dbReference type="EMBL" id="CP007140">
    <property type="protein sequence ID" value="AJC71689.1"/>
    <property type="molecule type" value="Genomic_DNA"/>
</dbReference>
<dbReference type="AlphaFoldDB" id="A0A0X1KK93"/>
<gene>
    <name evidence="2" type="ORF">X802_05520</name>
</gene>
<comment type="similarity">
    <text evidence="1">Belongs to the UPF0216 family.</text>
</comment>
<name>A0A0X1KK93_9EURY</name>
<dbReference type="NCBIfam" id="NF003153">
    <property type="entry name" value="PRK04115.1"/>
    <property type="match status" value="1"/>
</dbReference>
<dbReference type="KEGG" id="tgy:X802_05520"/>
<evidence type="ECO:0000313" key="2">
    <source>
        <dbReference type="EMBL" id="AJC71689.1"/>
    </source>
</evidence>
<organism evidence="2 3">
    <name type="scientific">Thermococcus guaymasensis DSM 11113</name>
    <dbReference type="NCBI Taxonomy" id="1432656"/>
    <lineage>
        <taxon>Archaea</taxon>
        <taxon>Methanobacteriati</taxon>
        <taxon>Methanobacteriota</taxon>
        <taxon>Thermococci</taxon>
        <taxon>Thermococcales</taxon>
        <taxon>Thermococcaceae</taxon>
        <taxon>Thermococcus</taxon>
    </lineage>
</organism>
<dbReference type="OrthoDB" id="18795at2157"/>
<evidence type="ECO:0000256" key="1">
    <source>
        <dbReference type="HAMAP-Rule" id="MF_00585"/>
    </source>
</evidence>
<dbReference type="PIRSF" id="PIRSF005264">
    <property type="entry name" value="UCP005264"/>
    <property type="match status" value="1"/>
</dbReference>
<dbReference type="HAMAP" id="MF_00585">
    <property type="entry name" value="UPF0216"/>
    <property type="match status" value="1"/>
</dbReference>
<dbReference type="Pfam" id="PF01886">
    <property type="entry name" value="DUF61"/>
    <property type="match status" value="1"/>
</dbReference>
<dbReference type="STRING" id="1432656.X802_05520"/>
<keyword evidence="3" id="KW-1185">Reference proteome</keyword>
<sequence>MPTAEEILQREIFRINVHLPRKRVPLSELLGTDDPKIALRDGSEHHFRKEELRYLASLVGEDLQNLKLPIILEISTLNRGYFRVRGRVEVRVIDEILGEYDPLNERGEALYPRYLLPRIRRLLPTTTTYAFISE</sequence>
<dbReference type="InterPro" id="IPR002746">
    <property type="entry name" value="UPF0216"/>
</dbReference>